<dbReference type="Gene3D" id="1.10.357.10">
    <property type="entry name" value="Tetracycline Repressor, domain 2"/>
    <property type="match status" value="1"/>
</dbReference>
<evidence type="ECO:0000256" key="1">
    <source>
        <dbReference type="ARBA" id="ARBA00023125"/>
    </source>
</evidence>
<accession>A0A1Z4BY11</accession>
<dbReference type="PRINTS" id="PR00455">
    <property type="entry name" value="HTHTETR"/>
</dbReference>
<feature type="DNA-binding region" description="H-T-H motif" evidence="2">
    <location>
        <begin position="44"/>
        <end position="63"/>
    </location>
</feature>
<name>A0A1Z4BY11_9GAMM</name>
<keyword evidence="5" id="KW-1185">Reference proteome</keyword>
<feature type="domain" description="HTH tetR-type" evidence="3">
    <location>
        <begin position="21"/>
        <end position="81"/>
    </location>
</feature>
<dbReference type="Proteomes" id="UP000197019">
    <property type="component" value="Chromosome"/>
</dbReference>
<dbReference type="Pfam" id="PF00440">
    <property type="entry name" value="TetR_N"/>
    <property type="match status" value="1"/>
</dbReference>
<protein>
    <submittedName>
        <fullName evidence="4">TetR family transcriptional regulator</fullName>
    </submittedName>
</protein>
<keyword evidence="1 2" id="KW-0238">DNA-binding</keyword>
<dbReference type="OrthoDB" id="9179041at2"/>
<gene>
    <name evidence="4" type="ORF">CEK71_08675</name>
</gene>
<dbReference type="PROSITE" id="PS50977">
    <property type="entry name" value="HTH_TETR_2"/>
    <property type="match status" value="1"/>
</dbReference>
<proteinExistence type="predicted"/>
<evidence type="ECO:0000256" key="2">
    <source>
        <dbReference type="PROSITE-ProRule" id="PRU00335"/>
    </source>
</evidence>
<organism evidence="4 5">
    <name type="scientific">Methylovulum psychrotolerans</name>
    <dbReference type="NCBI Taxonomy" id="1704499"/>
    <lineage>
        <taxon>Bacteria</taxon>
        <taxon>Pseudomonadati</taxon>
        <taxon>Pseudomonadota</taxon>
        <taxon>Gammaproteobacteria</taxon>
        <taxon>Methylococcales</taxon>
        <taxon>Methylococcaceae</taxon>
        <taxon>Methylovulum</taxon>
    </lineage>
</organism>
<reference evidence="4 5" key="1">
    <citation type="submission" date="2017-06" db="EMBL/GenBank/DDBJ databases">
        <title>Genome Sequencing of the methanotroph Methylovulum psychrotolerants str. HV10-M2 isolated from a high-altitude environment.</title>
        <authorList>
            <person name="Mateos-Rivera A."/>
        </authorList>
    </citation>
    <scope>NUCLEOTIDE SEQUENCE [LARGE SCALE GENOMIC DNA]</scope>
    <source>
        <strain evidence="4 5">HV10_M2</strain>
    </source>
</reference>
<dbReference type="KEGG" id="mpsy:CEK71_08675"/>
<evidence type="ECO:0000259" key="3">
    <source>
        <dbReference type="PROSITE" id="PS50977"/>
    </source>
</evidence>
<dbReference type="EMBL" id="CP022129">
    <property type="protein sequence ID" value="ASF46151.1"/>
    <property type="molecule type" value="Genomic_DNA"/>
</dbReference>
<evidence type="ECO:0000313" key="4">
    <source>
        <dbReference type="EMBL" id="ASF46151.1"/>
    </source>
</evidence>
<dbReference type="AlphaFoldDB" id="A0A1Z4BY11"/>
<dbReference type="GO" id="GO:0003677">
    <property type="term" value="F:DNA binding"/>
    <property type="evidence" value="ECO:0007669"/>
    <property type="project" value="UniProtKB-UniRule"/>
</dbReference>
<evidence type="ECO:0000313" key="5">
    <source>
        <dbReference type="Proteomes" id="UP000197019"/>
    </source>
</evidence>
<dbReference type="InterPro" id="IPR009057">
    <property type="entry name" value="Homeodomain-like_sf"/>
</dbReference>
<dbReference type="SUPFAM" id="SSF46689">
    <property type="entry name" value="Homeodomain-like"/>
    <property type="match status" value="1"/>
</dbReference>
<dbReference type="InterPro" id="IPR001647">
    <property type="entry name" value="HTH_TetR"/>
</dbReference>
<sequence length="227" mass="26710">MEIELQIKMNEKLFLRNPEQSELGKKIIMHSIRLIHKNGFEAFTFKKLAEEVGTTEAGVYRYFENKHRLLIYIAAWYWAWLEYQVMYQTNNIHDPVVKLKMIIKLLATTVKEGVQTSYVDANLLHQIIITEGSKTYLTKRVSEDNNDKLFKPYKDLCAHIAQVILEYNPNYRYPKSLASTIIEMAHFQNFFKDHLPSLTDFGDKKDESDTVAFLEDMLFRVLNCNEN</sequence>